<dbReference type="STRING" id="89784.SAMN04489725_105174"/>
<dbReference type="RefSeq" id="WP_052012282.1">
    <property type="nucleotide sequence ID" value="NZ_BSRA01000007.1"/>
</dbReference>
<gene>
    <name evidence="8" type="ORF">Heshes_15340</name>
    <name evidence="9" type="ORF">SAMN04489725_105174</name>
</gene>
<proteinExistence type="inferred from homology"/>
<dbReference type="GO" id="GO:0005886">
    <property type="term" value="C:plasma membrane"/>
    <property type="evidence" value="ECO:0007669"/>
    <property type="project" value="UniProtKB-SubCell"/>
</dbReference>
<reference evidence="10" key="1">
    <citation type="submission" date="2016-10" db="EMBL/GenBank/DDBJ databases">
        <authorList>
            <person name="Varghese N."/>
        </authorList>
    </citation>
    <scope>NUCLEOTIDE SEQUENCE [LARGE SCALE GENOMIC DNA]</scope>
    <source>
        <strain evidence="10">DSM 12489</strain>
    </source>
</reference>
<accession>A0A1H2TCN6</accession>
<evidence type="ECO:0000256" key="6">
    <source>
        <dbReference type="RuleBase" id="RU366058"/>
    </source>
</evidence>
<evidence type="ECO:0000313" key="8">
    <source>
        <dbReference type="EMBL" id="GLV13850.1"/>
    </source>
</evidence>
<evidence type="ECO:0000313" key="10">
    <source>
        <dbReference type="Proteomes" id="UP000182589"/>
    </source>
</evidence>
<dbReference type="PANTHER" id="PTHR12677:SF59">
    <property type="entry name" value="GOLGI APPARATUS MEMBRANE PROTEIN TVP38-RELATED"/>
    <property type="match status" value="1"/>
</dbReference>
<keyword evidence="4 6" id="KW-1133">Transmembrane helix</keyword>
<dbReference type="PANTHER" id="PTHR12677">
    <property type="entry name" value="GOLGI APPARATUS MEMBRANE PROTEIN TVP38-RELATED"/>
    <property type="match status" value="1"/>
</dbReference>
<organism evidence="9 10">
    <name type="scientific">Alicyclobacillus hesperidum</name>
    <dbReference type="NCBI Taxonomy" id="89784"/>
    <lineage>
        <taxon>Bacteria</taxon>
        <taxon>Bacillati</taxon>
        <taxon>Bacillota</taxon>
        <taxon>Bacilli</taxon>
        <taxon>Bacillales</taxon>
        <taxon>Alicyclobacillaceae</taxon>
        <taxon>Alicyclobacillus</taxon>
    </lineage>
</organism>
<dbReference type="InterPro" id="IPR032816">
    <property type="entry name" value="VTT_dom"/>
</dbReference>
<feature type="transmembrane region" description="Helical" evidence="6">
    <location>
        <begin position="187"/>
        <end position="207"/>
    </location>
</feature>
<evidence type="ECO:0000259" key="7">
    <source>
        <dbReference type="Pfam" id="PF09335"/>
    </source>
</evidence>
<feature type="transmembrane region" description="Helical" evidence="6">
    <location>
        <begin position="161"/>
        <end position="181"/>
    </location>
</feature>
<feature type="transmembrane region" description="Helical" evidence="6">
    <location>
        <begin position="43"/>
        <end position="61"/>
    </location>
</feature>
<evidence type="ECO:0000313" key="9">
    <source>
        <dbReference type="EMBL" id="SDW41652.1"/>
    </source>
</evidence>
<keyword evidence="3 6" id="KW-0812">Transmembrane</keyword>
<keyword evidence="2 6" id="KW-1003">Cell membrane</keyword>
<reference evidence="8" key="3">
    <citation type="submission" date="2023-02" db="EMBL/GenBank/DDBJ databases">
        <title>Proposal of a novel subspecies: Alicyclobacillus hesperidum subspecies aegle.</title>
        <authorList>
            <person name="Goto K."/>
            <person name="Fujii T."/>
            <person name="Yasui K."/>
            <person name="Mochida K."/>
            <person name="Kato-Tanaka Y."/>
            <person name="Morohoshi S."/>
            <person name="An S.Y."/>
            <person name="Kasai H."/>
            <person name="Yokota A."/>
        </authorList>
    </citation>
    <scope>NUCLEOTIDE SEQUENCE</scope>
    <source>
        <strain evidence="8">DSM 12766</strain>
    </source>
</reference>
<feature type="transmembrane region" description="Helical" evidence="6">
    <location>
        <begin position="73"/>
        <end position="101"/>
    </location>
</feature>
<dbReference type="EMBL" id="FNOJ01000005">
    <property type="protein sequence ID" value="SDW41652.1"/>
    <property type="molecule type" value="Genomic_DNA"/>
</dbReference>
<keyword evidence="10" id="KW-1185">Reference proteome</keyword>
<dbReference type="AlphaFoldDB" id="A0A1H2TCN6"/>
<feature type="domain" description="VTT" evidence="7">
    <location>
        <begin position="64"/>
        <end position="178"/>
    </location>
</feature>
<evidence type="ECO:0000256" key="4">
    <source>
        <dbReference type="ARBA" id="ARBA00022989"/>
    </source>
</evidence>
<name>A0A1H2TCN6_9BACL</name>
<dbReference type="Proteomes" id="UP000182589">
    <property type="component" value="Unassembled WGS sequence"/>
</dbReference>
<dbReference type="Proteomes" id="UP001157137">
    <property type="component" value="Unassembled WGS sequence"/>
</dbReference>
<dbReference type="InterPro" id="IPR015414">
    <property type="entry name" value="TMEM64"/>
</dbReference>
<dbReference type="Pfam" id="PF09335">
    <property type="entry name" value="VTT_dom"/>
    <property type="match status" value="1"/>
</dbReference>
<comment type="similarity">
    <text evidence="6">Belongs to the TVP38/TMEM64 family.</text>
</comment>
<evidence type="ECO:0000256" key="1">
    <source>
        <dbReference type="ARBA" id="ARBA00004651"/>
    </source>
</evidence>
<evidence type="ECO:0000256" key="3">
    <source>
        <dbReference type="ARBA" id="ARBA00022692"/>
    </source>
</evidence>
<reference evidence="9" key="2">
    <citation type="submission" date="2016-10" db="EMBL/GenBank/DDBJ databases">
        <authorList>
            <person name="de Groot N.N."/>
        </authorList>
    </citation>
    <scope>NUCLEOTIDE SEQUENCE [LARGE SCALE GENOMIC DNA]</scope>
    <source>
        <strain evidence="9">DSM 12489</strain>
    </source>
</reference>
<evidence type="ECO:0000256" key="5">
    <source>
        <dbReference type="ARBA" id="ARBA00023136"/>
    </source>
</evidence>
<feature type="transmembrane region" description="Helical" evidence="6">
    <location>
        <begin position="12"/>
        <end position="31"/>
    </location>
</feature>
<comment type="subcellular location">
    <subcellularLocation>
        <location evidence="1 6">Cell membrane</location>
        <topology evidence="1 6">Multi-pass membrane protein</topology>
    </subcellularLocation>
</comment>
<evidence type="ECO:0000256" key="2">
    <source>
        <dbReference type="ARBA" id="ARBA00022475"/>
    </source>
</evidence>
<sequence>MAGFIKQLLTDWRTISMVVLGAAMAGVVLYLDRNHRLTELIQSWGFWGIIYGIILMVIWCLTPIPSEGLLIIFLRVFGVLYGTAYAWIGSTISSIIIYFIARHFTRIMLGRVASHERFDQVNLWVREWGSWGLLLARLLPVPAFVVNYVAGMIPATTLWSYTWTAVVAMLPYYLGVALVYAGVFGNWIYIIIGCIPLAALVWFGTLLRKRVSKSSRSSHETEQRMPR</sequence>
<keyword evidence="5 6" id="KW-0472">Membrane</keyword>
<dbReference type="EMBL" id="BSRA01000007">
    <property type="protein sequence ID" value="GLV13850.1"/>
    <property type="molecule type" value="Genomic_DNA"/>
</dbReference>
<protein>
    <recommendedName>
        <fullName evidence="6">TVP38/TMEM64 family membrane protein</fullName>
    </recommendedName>
</protein>